<dbReference type="GO" id="GO:0016020">
    <property type="term" value="C:membrane"/>
    <property type="evidence" value="ECO:0007669"/>
    <property type="project" value="UniProtKB-SubCell"/>
</dbReference>
<dbReference type="GO" id="GO:0016491">
    <property type="term" value="F:oxidoreductase activity"/>
    <property type="evidence" value="ECO:0007669"/>
    <property type="project" value="UniProtKB-KW"/>
</dbReference>
<comment type="subcellular location">
    <subcellularLocation>
        <location evidence="1">Membrane</location>
        <topology evidence="1">Single-pass membrane protein</topology>
    </subcellularLocation>
</comment>
<keyword evidence="4" id="KW-0560">Oxidoreductase</keyword>
<keyword evidence="5" id="KW-0843">Virulence</keyword>
<reference evidence="9" key="1">
    <citation type="submission" date="2017-09" db="EMBL/GenBank/DDBJ databases">
        <title>Polyketide synthases of a Diaporthe helianthi virulent isolate.</title>
        <authorList>
            <person name="Baroncelli R."/>
        </authorList>
    </citation>
    <scope>NUCLEOTIDE SEQUENCE [LARGE SCALE GENOMIC DNA]</scope>
    <source>
        <strain evidence="9">7/96</strain>
    </source>
</reference>
<proteinExistence type="inferred from homology"/>
<gene>
    <name evidence="9" type="ORF">DHEL01_v205325</name>
</gene>
<dbReference type="AlphaFoldDB" id="A0A2P5I1E5"/>
<accession>A0A2P5I1E5</accession>
<evidence type="ECO:0000256" key="7">
    <source>
        <dbReference type="ARBA" id="ARBA00023180"/>
    </source>
</evidence>
<dbReference type="OrthoDB" id="3687641at2759"/>
<dbReference type="Pfam" id="PF11807">
    <property type="entry name" value="UstYa"/>
    <property type="match status" value="1"/>
</dbReference>
<keyword evidence="3" id="KW-1133">Transmembrane helix</keyword>
<evidence type="ECO:0000256" key="6">
    <source>
        <dbReference type="ARBA" id="ARBA00023136"/>
    </source>
</evidence>
<evidence type="ECO:0000256" key="1">
    <source>
        <dbReference type="ARBA" id="ARBA00004167"/>
    </source>
</evidence>
<keyword evidence="7" id="KW-0325">Glycoprotein</keyword>
<organism evidence="9 10">
    <name type="scientific">Diaporthe helianthi</name>
    <dbReference type="NCBI Taxonomy" id="158607"/>
    <lineage>
        <taxon>Eukaryota</taxon>
        <taxon>Fungi</taxon>
        <taxon>Dikarya</taxon>
        <taxon>Ascomycota</taxon>
        <taxon>Pezizomycotina</taxon>
        <taxon>Sordariomycetes</taxon>
        <taxon>Sordariomycetidae</taxon>
        <taxon>Diaporthales</taxon>
        <taxon>Diaporthaceae</taxon>
        <taxon>Diaporthe</taxon>
    </lineage>
</organism>
<keyword evidence="2" id="KW-0812">Transmembrane</keyword>
<keyword evidence="10" id="KW-1185">Reference proteome</keyword>
<dbReference type="PANTHER" id="PTHR33365">
    <property type="entry name" value="YALI0B05434P"/>
    <property type="match status" value="1"/>
</dbReference>
<evidence type="ECO:0000313" key="9">
    <source>
        <dbReference type="EMBL" id="POS76287.1"/>
    </source>
</evidence>
<dbReference type="Proteomes" id="UP000094444">
    <property type="component" value="Unassembled WGS sequence"/>
</dbReference>
<dbReference type="PANTHER" id="PTHR33365:SF6">
    <property type="entry name" value="OXIDASE USTYA"/>
    <property type="match status" value="1"/>
</dbReference>
<name>A0A2P5I1E5_DIAHE</name>
<dbReference type="InParanoid" id="A0A2P5I1E5"/>
<keyword evidence="6" id="KW-0472">Membrane</keyword>
<dbReference type="GO" id="GO:0043386">
    <property type="term" value="P:mycotoxin biosynthetic process"/>
    <property type="evidence" value="ECO:0007669"/>
    <property type="project" value="InterPro"/>
</dbReference>
<dbReference type="STRING" id="158607.A0A2P5I1E5"/>
<evidence type="ECO:0000256" key="2">
    <source>
        <dbReference type="ARBA" id="ARBA00022692"/>
    </source>
</evidence>
<evidence type="ECO:0000256" key="8">
    <source>
        <dbReference type="ARBA" id="ARBA00035112"/>
    </source>
</evidence>
<protein>
    <submittedName>
        <fullName evidence="9">Uncharacterized protein</fullName>
    </submittedName>
</protein>
<comment type="similarity">
    <text evidence="8">Belongs to the ustYa family.</text>
</comment>
<comment type="caution">
    <text evidence="9">The sequence shown here is derived from an EMBL/GenBank/DDBJ whole genome shotgun (WGS) entry which is preliminary data.</text>
</comment>
<evidence type="ECO:0000256" key="3">
    <source>
        <dbReference type="ARBA" id="ARBA00022989"/>
    </source>
</evidence>
<dbReference type="EMBL" id="MAVT02000386">
    <property type="protein sequence ID" value="POS76287.1"/>
    <property type="molecule type" value="Genomic_DNA"/>
</dbReference>
<evidence type="ECO:0000256" key="5">
    <source>
        <dbReference type="ARBA" id="ARBA00023026"/>
    </source>
</evidence>
<sequence length="164" mass="18184">MDEVDRNWDDLNPDIGVLSLPRDKLEEWGVQILGDDPSDPSKALVWVRAAHSLHCLKLVRQTMLQLVQGGNLTMTFGHSMHCMGALLRDIVCAADTSLPLKGNNDKDDYQYVRKCRNWAAVSEWTATRTSCITTGVDGILDTDTQDFERCASSDGVKLSAFSLP</sequence>
<dbReference type="InterPro" id="IPR021765">
    <property type="entry name" value="UstYa-like"/>
</dbReference>
<evidence type="ECO:0000256" key="4">
    <source>
        <dbReference type="ARBA" id="ARBA00023002"/>
    </source>
</evidence>
<evidence type="ECO:0000313" key="10">
    <source>
        <dbReference type="Proteomes" id="UP000094444"/>
    </source>
</evidence>